<evidence type="ECO:0000313" key="3">
    <source>
        <dbReference type="Proteomes" id="UP000053841"/>
    </source>
</evidence>
<dbReference type="STRING" id="930089.W6YIK6"/>
<comment type="similarity">
    <text evidence="1">Belongs to the UPF0235 family.</text>
</comment>
<dbReference type="InterPro" id="IPR003746">
    <property type="entry name" value="DUF167"/>
</dbReference>
<dbReference type="PANTHER" id="PTHR13420:SF7">
    <property type="entry name" value="UPF0235 PROTEIN C15ORF40"/>
    <property type="match status" value="1"/>
</dbReference>
<dbReference type="GeneID" id="19147048"/>
<reference evidence="2 3" key="1">
    <citation type="journal article" date="2013" name="PLoS Genet.">
        <title>Comparative genome structure, secondary metabolite, and effector coding capacity across Cochliobolus pathogens.</title>
        <authorList>
            <person name="Condon B.J."/>
            <person name="Leng Y."/>
            <person name="Wu D."/>
            <person name="Bushley K.E."/>
            <person name="Ohm R.A."/>
            <person name="Otillar R."/>
            <person name="Martin J."/>
            <person name="Schackwitz W."/>
            <person name="Grimwood J."/>
            <person name="MohdZainudin N."/>
            <person name="Xue C."/>
            <person name="Wang R."/>
            <person name="Manning V.A."/>
            <person name="Dhillon B."/>
            <person name="Tu Z.J."/>
            <person name="Steffenson B.J."/>
            <person name="Salamov A."/>
            <person name="Sun H."/>
            <person name="Lowry S."/>
            <person name="LaButti K."/>
            <person name="Han J."/>
            <person name="Copeland A."/>
            <person name="Lindquist E."/>
            <person name="Barry K."/>
            <person name="Schmutz J."/>
            <person name="Baker S.E."/>
            <person name="Ciuffetti L.M."/>
            <person name="Grigoriev I.V."/>
            <person name="Zhong S."/>
            <person name="Turgeon B.G."/>
        </authorList>
    </citation>
    <scope>NUCLEOTIDE SEQUENCE [LARGE SCALE GENOMIC DNA]</scope>
    <source>
        <strain evidence="2 3">26-R-13</strain>
    </source>
</reference>
<dbReference type="OrthoDB" id="244097at2759"/>
<dbReference type="HAMAP" id="MF_00634">
    <property type="entry name" value="UPF0235"/>
    <property type="match status" value="1"/>
</dbReference>
<sequence>MSGQAIRFVAAVAARPSTGTIQLLCHVKPGVSANREGIATVSDERIQLCVAAQARDGEANKAVRRVVADALGVPKSDVEVIKGMKSRDKTVAVRASLLEAPEEQVERVKVMLQKVSGT</sequence>
<protein>
    <submittedName>
        <fullName evidence="2">Uncharacterized protein</fullName>
    </submittedName>
</protein>
<dbReference type="NCBIfam" id="TIGR00251">
    <property type="entry name" value="DUF167 family protein"/>
    <property type="match status" value="1"/>
</dbReference>
<dbReference type="SMART" id="SM01152">
    <property type="entry name" value="DUF167"/>
    <property type="match status" value="1"/>
</dbReference>
<dbReference type="RefSeq" id="XP_007706531.1">
    <property type="nucleotide sequence ID" value="XM_007708341.1"/>
</dbReference>
<dbReference type="Proteomes" id="UP000053841">
    <property type="component" value="Unassembled WGS sequence"/>
</dbReference>
<dbReference type="KEGG" id="bze:COCCADRAFT_31873"/>
<dbReference type="eggNOG" id="KOG3276">
    <property type="taxonomic scope" value="Eukaryota"/>
</dbReference>
<keyword evidence="3" id="KW-1185">Reference proteome</keyword>
<name>W6YIK6_COCC2</name>
<organism evidence="2 3">
    <name type="scientific">Cochliobolus carbonum (strain 26-R-13)</name>
    <name type="common">Maize leaf spot fungus</name>
    <name type="synonym">Bipolaris zeicola</name>
    <dbReference type="NCBI Taxonomy" id="930089"/>
    <lineage>
        <taxon>Eukaryota</taxon>
        <taxon>Fungi</taxon>
        <taxon>Dikarya</taxon>
        <taxon>Ascomycota</taxon>
        <taxon>Pezizomycotina</taxon>
        <taxon>Dothideomycetes</taxon>
        <taxon>Pleosporomycetidae</taxon>
        <taxon>Pleosporales</taxon>
        <taxon>Pleosporineae</taxon>
        <taxon>Pleosporaceae</taxon>
        <taxon>Bipolaris</taxon>
    </lineage>
</organism>
<dbReference type="Pfam" id="PF02594">
    <property type="entry name" value="DUF167"/>
    <property type="match status" value="1"/>
</dbReference>
<proteinExistence type="inferred from homology"/>
<dbReference type="PANTHER" id="PTHR13420">
    <property type="entry name" value="UPF0235 PROTEIN C15ORF40"/>
    <property type="match status" value="1"/>
</dbReference>
<evidence type="ECO:0000313" key="2">
    <source>
        <dbReference type="EMBL" id="EUC39147.1"/>
    </source>
</evidence>
<dbReference type="SUPFAM" id="SSF69786">
    <property type="entry name" value="YggU-like"/>
    <property type="match status" value="1"/>
</dbReference>
<accession>W6YIK6</accession>
<dbReference type="EMBL" id="KI964538">
    <property type="protein sequence ID" value="EUC39147.1"/>
    <property type="molecule type" value="Genomic_DNA"/>
</dbReference>
<dbReference type="Gene3D" id="3.30.1200.10">
    <property type="entry name" value="YggU-like"/>
    <property type="match status" value="1"/>
</dbReference>
<dbReference type="HOGENOM" id="CLU_130694_1_0_1"/>
<dbReference type="InterPro" id="IPR036591">
    <property type="entry name" value="YggU-like_sf"/>
</dbReference>
<evidence type="ECO:0000256" key="1">
    <source>
        <dbReference type="ARBA" id="ARBA00010364"/>
    </source>
</evidence>
<dbReference type="GO" id="GO:0005737">
    <property type="term" value="C:cytoplasm"/>
    <property type="evidence" value="ECO:0007669"/>
    <property type="project" value="TreeGrafter"/>
</dbReference>
<dbReference type="AlphaFoldDB" id="W6YIK6"/>
<gene>
    <name evidence="2" type="ORF">COCCADRAFT_31873</name>
</gene>